<dbReference type="SMART" id="SM00729">
    <property type="entry name" value="Elp3"/>
    <property type="match status" value="1"/>
</dbReference>
<dbReference type="GO" id="GO:0003824">
    <property type="term" value="F:catalytic activity"/>
    <property type="evidence" value="ECO:0007669"/>
    <property type="project" value="InterPro"/>
</dbReference>
<dbReference type="Proteomes" id="UP000005277">
    <property type="component" value="Unassembled WGS sequence"/>
</dbReference>
<dbReference type="InterPro" id="IPR006638">
    <property type="entry name" value="Elp3/MiaA/NifB-like_rSAM"/>
</dbReference>
<name>F0H2W8_9FIRM</name>
<proteinExistence type="predicted"/>
<dbReference type="AlphaFoldDB" id="F0H2W8"/>
<evidence type="ECO:0000313" key="2">
    <source>
        <dbReference type="EMBL" id="EGC83181.1"/>
    </source>
</evidence>
<comment type="caution">
    <text evidence="2">The sequence shown here is derived from an EMBL/GenBank/DDBJ whole genome shotgun (WGS) entry which is preliminary data.</text>
</comment>
<evidence type="ECO:0000313" key="3">
    <source>
        <dbReference type="Proteomes" id="UP000005277"/>
    </source>
</evidence>
<reference evidence="2 3" key="1">
    <citation type="submission" date="2011-01" db="EMBL/GenBank/DDBJ databases">
        <authorList>
            <person name="Durkin A.S."/>
            <person name="Madupu R."/>
            <person name="Torralba M."/>
            <person name="Gillis M."/>
            <person name="Methe B."/>
            <person name="Sutton G."/>
            <person name="Nelson K.E."/>
        </authorList>
    </citation>
    <scope>NUCLEOTIDE SEQUENCE [LARGE SCALE GENOMIC DNA]</scope>
    <source>
        <strain evidence="2 3">ACS-025-V-Sch4</strain>
    </source>
</reference>
<sequence>MMERYSTIDKKYKREIVLLKARPCRWGKCRFCDYIEDNEINEEKIDQINKEVLKKVTGKYGVLEVIDSASFFELTEKTKKMIKEIVNEKNIHTLFFECHWIYRKKVHEIREYFKNQKIIIKTGVETFDNDFRENYLKKGAGFKDYKEVLKYFDSPCLMVGIKGQTKEMIDRDMKIILNNFPHATVNVFNENSTDVKRDDELVNWFLKKYHDKLKENPKIDYLYNITDFGVG</sequence>
<protein>
    <submittedName>
        <fullName evidence="2">Radical SAM domain protein</fullName>
    </submittedName>
</protein>
<accession>F0H2W8</accession>
<keyword evidence="3" id="KW-1185">Reference proteome</keyword>
<dbReference type="SUPFAM" id="SSF102114">
    <property type="entry name" value="Radical SAM enzymes"/>
    <property type="match status" value="1"/>
</dbReference>
<feature type="domain" description="Elp3/MiaA/NifB-like radical SAM core" evidence="1">
    <location>
        <begin position="14"/>
        <end position="215"/>
    </location>
</feature>
<dbReference type="EMBL" id="AEXN01000045">
    <property type="protein sequence ID" value="EGC83181.1"/>
    <property type="molecule type" value="Genomic_DNA"/>
</dbReference>
<dbReference type="GO" id="GO:0051536">
    <property type="term" value="F:iron-sulfur cluster binding"/>
    <property type="evidence" value="ECO:0007669"/>
    <property type="project" value="InterPro"/>
</dbReference>
<evidence type="ECO:0000259" key="1">
    <source>
        <dbReference type="SMART" id="SM00729"/>
    </source>
</evidence>
<gene>
    <name evidence="2" type="ORF">HMPREF9246_1865</name>
</gene>
<dbReference type="InterPro" id="IPR058240">
    <property type="entry name" value="rSAM_sf"/>
</dbReference>
<organism evidence="2 3">
    <name type="scientific">Anaerococcus hydrogenalis ACS-025-V-Sch4</name>
    <dbReference type="NCBI Taxonomy" id="879306"/>
    <lineage>
        <taxon>Bacteria</taxon>
        <taxon>Bacillati</taxon>
        <taxon>Bacillota</taxon>
        <taxon>Tissierellia</taxon>
        <taxon>Tissierellales</taxon>
        <taxon>Peptoniphilaceae</taxon>
        <taxon>Anaerococcus</taxon>
    </lineage>
</organism>